<dbReference type="PANTHER" id="PTHR47099:SF1">
    <property type="entry name" value="METHYLCOBAMIDE:COM METHYLTRANSFERASE MTBA"/>
    <property type="match status" value="1"/>
</dbReference>
<dbReference type="CDD" id="cd03465">
    <property type="entry name" value="URO-D_like"/>
    <property type="match status" value="1"/>
</dbReference>
<dbReference type="SUPFAM" id="SSF51726">
    <property type="entry name" value="UROD/MetE-like"/>
    <property type="match status" value="1"/>
</dbReference>
<proteinExistence type="predicted"/>
<dbReference type="InterPro" id="IPR000257">
    <property type="entry name" value="Uroporphyrinogen_deCOase"/>
</dbReference>
<name>A0A419EZX4_9BACT</name>
<comment type="caution">
    <text evidence="2">The sequence shown here is derived from an EMBL/GenBank/DDBJ whole genome shotgun (WGS) entry which is preliminary data.</text>
</comment>
<dbReference type="Gene3D" id="3.20.20.210">
    <property type="match status" value="1"/>
</dbReference>
<dbReference type="InterPro" id="IPR038071">
    <property type="entry name" value="UROD/MetE-like_sf"/>
</dbReference>
<sequence length="404" mass="44419">MNNEKAEDQAGKTAEILLKIRSWANENPSRPEAARLKEWLGRKERREKAEPLIDMFAWIGCQKDLRPLGLTILESLRGMKLVDIMQISERRMIFLLVGIVMARLNNTKLKENVLNPLTAFESLSRTAEFLQTEFAFSCVPDISAFAESYGCKVKIPEDAIPTVTGHSIGNLDDLARLEASGPQWHDRLMNNFTVLGLMAERFTLFKLVLGGGPFSMAAILAGLEPLAKKAIKDPEFVERLLEFCTNISTLAAQMMVSAGASFIYLGDPTSSLLSRKQYERFAAPYIKRVVDAVDVPVILHVCGKSSHIIEPMCATGAQGISLDTLVDLPSIVSRVPSDVAIIGNLDPVGPLLNGTPEEAAAVTRELLDSMRDVPNYVFSAGCEVALETPPENIKAMIDTVKSYH</sequence>
<dbReference type="GO" id="GO:0006779">
    <property type="term" value="P:porphyrin-containing compound biosynthetic process"/>
    <property type="evidence" value="ECO:0007669"/>
    <property type="project" value="InterPro"/>
</dbReference>
<protein>
    <recommendedName>
        <fullName evidence="1">Uroporphyrinogen decarboxylase (URO-D) domain-containing protein</fullName>
    </recommendedName>
</protein>
<dbReference type="InterPro" id="IPR052024">
    <property type="entry name" value="Methanogen_methyltrans"/>
</dbReference>
<dbReference type="AlphaFoldDB" id="A0A419EZX4"/>
<evidence type="ECO:0000313" key="3">
    <source>
        <dbReference type="Proteomes" id="UP000285961"/>
    </source>
</evidence>
<evidence type="ECO:0000259" key="1">
    <source>
        <dbReference type="Pfam" id="PF01208"/>
    </source>
</evidence>
<dbReference type="GO" id="GO:0004853">
    <property type="term" value="F:uroporphyrinogen decarboxylase activity"/>
    <property type="evidence" value="ECO:0007669"/>
    <property type="project" value="InterPro"/>
</dbReference>
<accession>A0A419EZX4</accession>
<reference evidence="2 3" key="1">
    <citation type="journal article" date="2017" name="ISME J.">
        <title>Energy and carbon metabolisms in a deep terrestrial subsurface fluid microbial community.</title>
        <authorList>
            <person name="Momper L."/>
            <person name="Jungbluth S.P."/>
            <person name="Lee M.D."/>
            <person name="Amend J.P."/>
        </authorList>
    </citation>
    <scope>NUCLEOTIDE SEQUENCE [LARGE SCALE GENOMIC DNA]</scope>
    <source>
        <strain evidence="2">SURF_17</strain>
    </source>
</reference>
<dbReference type="Proteomes" id="UP000285961">
    <property type="component" value="Unassembled WGS sequence"/>
</dbReference>
<dbReference type="PANTHER" id="PTHR47099">
    <property type="entry name" value="METHYLCOBAMIDE:COM METHYLTRANSFERASE MTBA"/>
    <property type="match status" value="1"/>
</dbReference>
<feature type="domain" description="Uroporphyrinogen decarboxylase (URO-D)" evidence="1">
    <location>
        <begin position="101"/>
        <end position="403"/>
    </location>
</feature>
<evidence type="ECO:0000313" key="2">
    <source>
        <dbReference type="EMBL" id="RJP71087.1"/>
    </source>
</evidence>
<dbReference type="EMBL" id="QZKI01000062">
    <property type="protein sequence ID" value="RJP71087.1"/>
    <property type="molecule type" value="Genomic_DNA"/>
</dbReference>
<organism evidence="2 3">
    <name type="scientific">Candidatus Abyssobacteria bacterium SURF_17</name>
    <dbReference type="NCBI Taxonomy" id="2093361"/>
    <lineage>
        <taxon>Bacteria</taxon>
        <taxon>Pseudomonadati</taxon>
        <taxon>Candidatus Hydrogenedentota</taxon>
        <taxon>Candidatus Abyssobacteria</taxon>
    </lineage>
</organism>
<dbReference type="Pfam" id="PF01208">
    <property type="entry name" value="URO-D"/>
    <property type="match status" value="1"/>
</dbReference>
<gene>
    <name evidence="2" type="ORF">C4532_08050</name>
</gene>